<feature type="compositionally biased region" description="Low complexity" evidence="1">
    <location>
        <begin position="32"/>
        <end position="43"/>
    </location>
</feature>
<protein>
    <submittedName>
        <fullName evidence="2">Scaffolding protein</fullName>
    </submittedName>
</protein>
<reference evidence="2 3" key="1">
    <citation type="journal article" date="2019" name="Virus Res.">
        <title>Genomic characterization of a novel virulent phage infecting the Aeromonas hydrophila isolated from rainbow trout (Oncorhynchus mykiss).</title>
        <authorList>
            <person name="Cao Y."/>
            <person name="Li S."/>
            <person name="Wang D."/>
            <person name="Zhao J."/>
            <person name="Xu L."/>
            <person name="Liu H."/>
            <person name="Lu T."/>
            <person name="Mou Z."/>
        </authorList>
    </citation>
    <scope>NUCLEOTIDE SEQUENCE [LARGE SCALE GENOMIC DNA]</scope>
</reference>
<dbReference type="EMBL" id="MK455769">
    <property type="protein sequence ID" value="QBJ01047.1"/>
    <property type="molecule type" value="Genomic_DNA"/>
</dbReference>
<evidence type="ECO:0000313" key="2">
    <source>
        <dbReference type="EMBL" id="QBJ01047.1"/>
    </source>
</evidence>
<feature type="region of interest" description="Disordered" evidence="1">
    <location>
        <begin position="9"/>
        <end position="68"/>
    </location>
</feature>
<keyword evidence="3" id="KW-1185">Reference proteome</keyword>
<proteinExistence type="predicted"/>
<name>A0A5J6A0T9_9CAUD</name>
<evidence type="ECO:0000313" key="3">
    <source>
        <dbReference type="Proteomes" id="UP000327497"/>
    </source>
</evidence>
<organism evidence="2 3">
    <name type="scientific">Aeromonas phage MJG</name>
    <dbReference type="NCBI Taxonomy" id="2510451"/>
    <lineage>
        <taxon>Viruses</taxon>
        <taxon>Duplodnaviria</taxon>
        <taxon>Heunggongvirae</taxon>
        <taxon>Uroviricota</taxon>
        <taxon>Caudoviricetes</taxon>
        <taxon>Autographivirales</taxon>
        <taxon>Autosignataviridae</taxon>
        <taxon>Colwellvirinae</taxon>
        <taxon>Daolivirus</taxon>
        <taxon>Daolivirus MJG</taxon>
    </lineage>
</organism>
<accession>A0A5J6A0T9</accession>
<sequence>MSFGVEIIENSSVVDLTGNGGKEPIVEPVVEDTNPAPTDADPAPTDPAPNPDGESNPAPAEEPAPDDAPVVEMYFGGERVDVEVPEEVNAALAEAGVDSKALLAELFDKEGKFELSADTRSKLEAKYGKLMVDGYLNMYRTQNQQTLEKYKQEQSAQEQSTKAIQEEYVSIVGGEEGLAKLEDYVLKTFDEKQIATYNAVMSGDSWEAQKMILNLVKGQMETSIKQATGDTNIKLLGDGDANATVSDPVLDKGFITSAEYQQMMDSDKYWDDKEYQRKVDSLRARSIQAGR</sequence>
<dbReference type="Proteomes" id="UP000327497">
    <property type="component" value="Segment"/>
</dbReference>
<evidence type="ECO:0000256" key="1">
    <source>
        <dbReference type="SAM" id="MobiDB-lite"/>
    </source>
</evidence>